<dbReference type="GO" id="GO:0061512">
    <property type="term" value="P:protein localization to cilium"/>
    <property type="evidence" value="ECO:0007669"/>
    <property type="project" value="TreeGrafter"/>
</dbReference>
<organism evidence="5 6">
    <name type="scientific">Phytophthora citrophthora</name>
    <dbReference type="NCBI Taxonomy" id="4793"/>
    <lineage>
        <taxon>Eukaryota</taxon>
        <taxon>Sar</taxon>
        <taxon>Stramenopiles</taxon>
        <taxon>Oomycota</taxon>
        <taxon>Peronosporomycetes</taxon>
        <taxon>Peronosporales</taxon>
        <taxon>Peronosporaceae</taxon>
        <taxon>Phytophthora</taxon>
    </lineage>
</organism>
<sequence>MQVLNRRDLKKISKINMSRGDNQLPSVCFDDDCQVRVLDKENITHTQELEQESNQFATKLEEFHDIVKGVLEVMEGQAKRIEREKLKAIGQRNRVDSEVENRNRQKQMLELLIKEKKTELERYNLQFQSLTKIADEQQLLMDKLSNNES</sequence>
<evidence type="ECO:0000256" key="2">
    <source>
        <dbReference type="ARBA" id="ARBA00023054"/>
    </source>
</evidence>
<name>A0AAD9LH46_9STRA</name>
<reference evidence="5" key="1">
    <citation type="submission" date="2023-08" db="EMBL/GenBank/DDBJ databases">
        <title>Reference Genome Resource for the Citrus Pathogen Phytophthora citrophthora.</title>
        <authorList>
            <person name="Moller H."/>
            <person name="Coetzee B."/>
            <person name="Rose L.J."/>
            <person name="Van Niekerk J.M."/>
        </authorList>
    </citation>
    <scope>NUCLEOTIDE SEQUENCE</scope>
    <source>
        <strain evidence="5">STE-U-9442</strain>
    </source>
</reference>
<dbReference type="GO" id="GO:0030990">
    <property type="term" value="C:intraciliary transport particle"/>
    <property type="evidence" value="ECO:0007669"/>
    <property type="project" value="TreeGrafter"/>
</dbReference>
<dbReference type="PANTHER" id="PTHR31978:SF1">
    <property type="entry name" value="INTRAFLAGELLAR TRANSPORT PROTEIN 20 HOMOLOG"/>
    <property type="match status" value="1"/>
</dbReference>
<accession>A0AAD9LH46</accession>
<dbReference type="AlphaFoldDB" id="A0AAD9LH46"/>
<dbReference type="GO" id="GO:0097546">
    <property type="term" value="C:ciliary base"/>
    <property type="evidence" value="ECO:0007669"/>
    <property type="project" value="TreeGrafter"/>
</dbReference>
<comment type="caution">
    <text evidence="5">The sequence shown here is derived from an EMBL/GenBank/DDBJ whole genome shotgun (WGS) entry which is preliminary data.</text>
</comment>
<dbReference type="GO" id="GO:0005737">
    <property type="term" value="C:cytoplasm"/>
    <property type="evidence" value="ECO:0007669"/>
    <property type="project" value="TreeGrafter"/>
</dbReference>
<protein>
    <submittedName>
        <fullName evidence="5">Intraflagellar transport protein 20</fullName>
    </submittedName>
</protein>
<dbReference type="Pfam" id="PF14931">
    <property type="entry name" value="IFT20"/>
    <property type="match status" value="1"/>
</dbReference>
<dbReference type="PANTHER" id="PTHR31978">
    <property type="entry name" value="INTRAFLAGELLAR TRANSPORT PROTEIN 20 HOMOLOG"/>
    <property type="match status" value="1"/>
</dbReference>
<dbReference type="GO" id="GO:0036064">
    <property type="term" value="C:ciliary basal body"/>
    <property type="evidence" value="ECO:0007669"/>
    <property type="project" value="TreeGrafter"/>
</dbReference>
<evidence type="ECO:0000256" key="1">
    <source>
        <dbReference type="ARBA" id="ARBA00004138"/>
    </source>
</evidence>
<evidence type="ECO:0000313" key="5">
    <source>
        <dbReference type="EMBL" id="KAK1935124.1"/>
    </source>
</evidence>
<comment type="subcellular location">
    <subcellularLocation>
        <location evidence="1">Cell projection</location>
        <location evidence="1">Cilium</location>
    </subcellularLocation>
</comment>
<dbReference type="InterPro" id="IPR028172">
    <property type="entry name" value="FT20"/>
</dbReference>
<evidence type="ECO:0000256" key="4">
    <source>
        <dbReference type="SAM" id="Coils"/>
    </source>
</evidence>
<keyword evidence="6" id="KW-1185">Reference proteome</keyword>
<feature type="coiled-coil region" evidence="4">
    <location>
        <begin position="99"/>
        <end position="133"/>
    </location>
</feature>
<proteinExistence type="predicted"/>
<dbReference type="GO" id="GO:0060271">
    <property type="term" value="P:cilium assembly"/>
    <property type="evidence" value="ECO:0007669"/>
    <property type="project" value="TreeGrafter"/>
</dbReference>
<keyword evidence="3" id="KW-0966">Cell projection</keyword>
<keyword evidence="2 4" id="KW-0175">Coiled coil</keyword>
<dbReference type="GO" id="GO:0097730">
    <property type="term" value="C:non-motile cilium"/>
    <property type="evidence" value="ECO:0007669"/>
    <property type="project" value="TreeGrafter"/>
</dbReference>
<evidence type="ECO:0000256" key="3">
    <source>
        <dbReference type="ARBA" id="ARBA00023273"/>
    </source>
</evidence>
<dbReference type="Proteomes" id="UP001259832">
    <property type="component" value="Unassembled WGS sequence"/>
</dbReference>
<evidence type="ECO:0000313" key="6">
    <source>
        <dbReference type="Proteomes" id="UP001259832"/>
    </source>
</evidence>
<dbReference type="EMBL" id="JASMQC010000024">
    <property type="protein sequence ID" value="KAK1935124.1"/>
    <property type="molecule type" value="Genomic_DNA"/>
</dbReference>
<gene>
    <name evidence="5" type="ORF">P3T76_010890</name>
</gene>